<organism evidence="1 2">
    <name type="scientific">Trifolium pratense</name>
    <name type="common">Red clover</name>
    <dbReference type="NCBI Taxonomy" id="57577"/>
    <lineage>
        <taxon>Eukaryota</taxon>
        <taxon>Viridiplantae</taxon>
        <taxon>Streptophyta</taxon>
        <taxon>Embryophyta</taxon>
        <taxon>Tracheophyta</taxon>
        <taxon>Spermatophyta</taxon>
        <taxon>Magnoliopsida</taxon>
        <taxon>eudicotyledons</taxon>
        <taxon>Gunneridae</taxon>
        <taxon>Pentapetalae</taxon>
        <taxon>rosids</taxon>
        <taxon>fabids</taxon>
        <taxon>Fabales</taxon>
        <taxon>Fabaceae</taxon>
        <taxon>Papilionoideae</taxon>
        <taxon>50 kb inversion clade</taxon>
        <taxon>NPAAA clade</taxon>
        <taxon>Hologalegina</taxon>
        <taxon>IRL clade</taxon>
        <taxon>Trifolieae</taxon>
        <taxon>Trifolium</taxon>
    </lineage>
</organism>
<sequence length="160" mass="18871">MAIIMKQKQQRMMAEATTKSSPITVLPEELMIEILSRVESSNPIQFRCVCKSYGNRWFSLLRPSKTSPLSIDSSEVFNLAVSQESEEDEEKLELELEQKEDEEEQWMKNGVDWLDKLYRNLKVRFETMRDDIQALEDRVKCLRSFMRIYLNSLNSSYSQL</sequence>
<protein>
    <submittedName>
        <fullName evidence="1">Uncharacterized protein</fullName>
    </submittedName>
</protein>
<accession>A0ACB0KPY2</accession>
<dbReference type="Proteomes" id="UP001177021">
    <property type="component" value="Unassembled WGS sequence"/>
</dbReference>
<evidence type="ECO:0000313" key="1">
    <source>
        <dbReference type="EMBL" id="CAJ2658471.1"/>
    </source>
</evidence>
<dbReference type="EMBL" id="CASHSV030000311">
    <property type="protein sequence ID" value="CAJ2658471.1"/>
    <property type="molecule type" value="Genomic_DNA"/>
</dbReference>
<reference evidence="1" key="1">
    <citation type="submission" date="2023-10" db="EMBL/GenBank/DDBJ databases">
        <authorList>
            <person name="Rodriguez Cubillos JULIANA M."/>
            <person name="De Vega J."/>
        </authorList>
    </citation>
    <scope>NUCLEOTIDE SEQUENCE</scope>
</reference>
<evidence type="ECO:0000313" key="2">
    <source>
        <dbReference type="Proteomes" id="UP001177021"/>
    </source>
</evidence>
<name>A0ACB0KPY2_TRIPR</name>
<gene>
    <name evidence="1" type="ORF">MILVUS5_LOCUS24841</name>
</gene>
<keyword evidence="2" id="KW-1185">Reference proteome</keyword>
<proteinExistence type="predicted"/>
<comment type="caution">
    <text evidence="1">The sequence shown here is derived from an EMBL/GenBank/DDBJ whole genome shotgun (WGS) entry which is preliminary data.</text>
</comment>